<evidence type="ECO:0000256" key="3">
    <source>
        <dbReference type="ARBA" id="ARBA00022857"/>
    </source>
</evidence>
<sequence>MTITVGFVKERNDDESRVAMVPETAEKILKLGWHVLFEPDAGESAGFPNEAYPDMCQMAKRRDDVLNAADVLVGVDALSDQDMAELKDGSVVIGMVSPYKDQNRFSQAAEKNITVFSMELIPRTSRAQAMDVLSSQASVAGYKSVLLAASEAPRFFPMLTTAAGTIRPASVLVIGAGVAGLQAMATARRLGANVTGYDVRPETVEQIKSLGAKFLELGVEAVGEGGYARALTDEEKLTQQQNLAKHLTSVDVLITTAAVPGRPAPRIITAAMVNDMKAGSVIVDLAAEGGGNCEPTELGKTKMVNGVKVIGPKNLPATVPLHASEMYSRNVWNLLSLMNNEGEFVLNWEDDILEGCAVTRDGAVVHPAVVAKKDDQAKDGEKK</sequence>
<dbReference type="NCBIfam" id="NF006942">
    <property type="entry name" value="PRK09424.1"/>
    <property type="match status" value="1"/>
</dbReference>
<feature type="domain" description="Alanine dehydrogenase/pyridine nucleotide transhydrogenase NAD(H)-binding" evidence="7">
    <location>
        <begin position="149"/>
        <end position="311"/>
    </location>
</feature>
<evidence type="ECO:0000256" key="1">
    <source>
        <dbReference type="ARBA" id="ARBA00012943"/>
    </source>
</evidence>
<evidence type="ECO:0000256" key="4">
    <source>
        <dbReference type="ARBA" id="ARBA00022967"/>
    </source>
</evidence>
<dbReference type="EMBL" id="UOFA01000330">
    <property type="protein sequence ID" value="VAW47258.1"/>
    <property type="molecule type" value="Genomic_DNA"/>
</dbReference>
<evidence type="ECO:0000259" key="7">
    <source>
        <dbReference type="SMART" id="SM01002"/>
    </source>
</evidence>
<dbReference type="EC" id="7.1.1.1" evidence="1"/>
<organism evidence="9">
    <name type="scientific">hydrothermal vent metagenome</name>
    <dbReference type="NCBI Taxonomy" id="652676"/>
    <lineage>
        <taxon>unclassified sequences</taxon>
        <taxon>metagenomes</taxon>
        <taxon>ecological metagenomes</taxon>
    </lineage>
</organism>
<evidence type="ECO:0000256" key="5">
    <source>
        <dbReference type="ARBA" id="ARBA00023027"/>
    </source>
</evidence>
<dbReference type="AlphaFoldDB" id="A0A3B0VUD4"/>
<comment type="catalytic activity">
    <reaction evidence="6">
        <text>NAD(+) + NADPH + H(+)(in) = NADH + NADP(+) + H(+)(out)</text>
        <dbReference type="Rhea" id="RHEA:47992"/>
        <dbReference type="ChEBI" id="CHEBI:15378"/>
        <dbReference type="ChEBI" id="CHEBI:57540"/>
        <dbReference type="ChEBI" id="CHEBI:57783"/>
        <dbReference type="ChEBI" id="CHEBI:57945"/>
        <dbReference type="ChEBI" id="CHEBI:58349"/>
        <dbReference type="EC" id="7.1.1.1"/>
    </reaction>
</comment>
<feature type="domain" description="Alanine dehydrogenase/pyridine nucleotide transhydrogenase N-terminal" evidence="8">
    <location>
        <begin position="6"/>
        <end position="140"/>
    </location>
</feature>
<evidence type="ECO:0000256" key="2">
    <source>
        <dbReference type="ARBA" id="ARBA00022741"/>
    </source>
</evidence>
<dbReference type="SUPFAM" id="SSF52283">
    <property type="entry name" value="Formate/glycerate dehydrogenase catalytic domain-like"/>
    <property type="match status" value="1"/>
</dbReference>
<dbReference type="Gene3D" id="3.40.50.720">
    <property type="entry name" value="NAD(P)-binding Rossmann-like Domain"/>
    <property type="match status" value="2"/>
</dbReference>
<dbReference type="PROSITE" id="PS00837">
    <property type="entry name" value="ALADH_PNT_2"/>
    <property type="match status" value="1"/>
</dbReference>
<keyword evidence="2" id="KW-0547">Nucleotide-binding</keyword>
<accession>A0A3B0VUD4</accession>
<dbReference type="GO" id="GO:0050661">
    <property type="term" value="F:NADP binding"/>
    <property type="evidence" value="ECO:0007669"/>
    <property type="project" value="TreeGrafter"/>
</dbReference>
<dbReference type="SUPFAM" id="SSF51735">
    <property type="entry name" value="NAD(P)-binding Rossmann-fold domains"/>
    <property type="match status" value="1"/>
</dbReference>
<dbReference type="GO" id="GO:0008750">
    <property type="term" value="F:proton-translocating NAD(P)+ transhydrogenase activity"/>
    <property type="evidence" value="ECO:0007669"/>
    <property type="project" value="UniProtKB-EC"/>
</dbReference>
<dbReference type="GO" id="GO:0005886">
    <property type="term" value="C:plasma membrane"/>
    <property type="evidence" value="ECO:0007669"/>
    <property type="project" value="TreeGrafter"/>
</dbReference>
<keyword evidence="3" id="KW-0521">NADP</keyword>
<dbReference type="SMART" id="SM01002">
    <property type="entry name" value="AlaDh_PNT_C"/>
    <property type="match status" value="1"/>
</dbReference>
<evidence type="ECO:0000256" key="6">
    <source>
        <dbReference type="ARBA" id="ARBA00048202"/>
    </source>
</evidence>
<gene>
    <name evidence="9" type="ORF">MNBD_GAMMA02-668</name>
</gene>
<dbReference type="PANTHER" id="PTHR10160:SF19">
    <property type="entry name" value="PROTON-TRANSLOCATING NAD(P)(+) TRANSHYDROGENASE"/>
    <property type="match status" value="1"/>
</dbReference>
<proteinExistence type="predicted"/>
<evidence type="ECO:0000313" key="9">
    <source>
        <dbReference type="EMBL" id="VAW47258.1"/>
    </source>
</evidence>
<dbReference type="Pfam" id="PF05222">
    <property type="entry name" value="AlaDh_PNT_N"/>
    <property type="match status" value="1"/>
</dbReference>
<dbReference type="InterPro" id="IPR007886">
    <property type="entry name" value="AlaDH/PNT_N"/>
</dbReference>
<evidence type="ECO:0000259" key="8">
    <source>
        <dbReference type="SMART" id="SM01003"/>
    </source>
</evidence>
<dbReference type="Pfam" id="PF01262">
    <property type="entry name" value="AlaDh_PNT_C"/>
    <property type="match status" value="1"/>
</dbReference>
<protein>
    <recommendedName>
        <fullName evidence="1">proton-translocating NAD(P)(+) transhydrogenase</fullName>
        <ecNumber evidence="1">7.1.1.1</ecNumber>
    </recommendedName>
</protein>
<dbReference type="InterPro" id="IPR007698">
    <property type="entry name" value="AlaDH/PNT_NAD(H)-bd"/>
</dbReference>
<dbReference type="GO" id="GO:0016491">
    <property type="term" value="F:oxidoreductase activity"/>
    <property type="evidence" value="ECO:0007669"/>
    <property type="project" value="UniProtKB-KW"/>
</dbReference>
<dbReference type="PANTHER" id="PTHR10160">
    <property type="entry name" value="NAD(P) TRANSHYDROGENASE"/>
    <property type="match status" value="1"/>
</dbReference>
<dbReference type="InterPro" id="IPR008143">
    <property type="entry name" value="Ala_DH/PNT_CS2"/>
</dbReference>
<dbReference type="SMART" id="SM01003">
    <property type="entry name" value="AlaDh_PNT_N"/>
    <property type="match status" value="1"/>
</dbReference>
<dbReference type="GO" id="GO:0006740">
    <property type="term" value="P:NADPH regeneration"/>
    <property type="evidence" value="ECO:0007669"/>
    <property type="project" value="TreeGrafter"/>
</dbReference>
<keyword evidence="4" id="KW-1278">Translocase</keyword>
<keyword evidence="9" id="KW-0560">Oxidoreductase</keyword>
<reference evidence="9" key="1">
    <citation type="submission" date="2018-06" db="EMBL/GenBank/DDBJ databases">
        <authorList>
            <person name="Zhirakovskaya E."/>
        </authorList>
    </citation>
    <scope>NUCLEOTIDE SEQUENCE</scope>
</reference>
<name>A0A3B0VUD4_9ZZZZ</name>
<dbReference type="InterPro" id="IPR036291">
    <property type="entry name" value="NAD(P)-bd_dom_sf"/>
</dbReference>
<keyword evidence="5" id="KW-0520">NAD</keyword>
<dbReference type="CDD" id="cd05304">
    <property type="entry name" value="Rubrum_tdh"/>
    <property type="match status" value="1"/>
</dbReference>